<feature type="compositionally biased region" description="Basic and acidic residues" evidence="1">
    <location>
        <begin position="178"/>
        <end position="195"/>
    </location>
</feature>
<feature type="region of interest" description="Disordered" evidence="1">
    <location>
        <begin position="169"/>
        <end position="195"/>
    </location>
</feature>
<feature type="region of interest" description="Disordered" evidence="1">
    <location>
        <begin position="83"/>
        <end position="117"/>
    </location>
</feature>
<accession>A0A8K0UGT0</accession>
<reference evidence="2" key="1">
    <citation type="journal article" date="2021" name="New Phytol.">
        <title>Evolutionary innovations through gain and loss of genes in the ectomycorrhizal Boletales.</title>
        <authorList>
            <person name="Wu G."/>
            <person name="Miyauchi S."/>
            <person name="Morin E."/>
            <person name="Kuo A."/>
            <person name="Drula E."/>
            <person name="Varga T."/>
            <person name="Kohler A."/>
            <person name="Feng B."/>
            <person name="Cao Y."/>
            <person name="Lipzen A."/>
            <person name="Daum C."/>
            <person name="Hundley H."/>
            <person name="Pangilinan J."/>
            <person name="Johnson J."/>
            <person name="Barry K."/>
            <person name="LaButti K."/>
            <person name="Ng V."/>
            <person name="Ahrendt S."/>
            <person name="Min B."/>
            <person name="Choi I.G."/>
            <person name="Park H."/>
            <person name="Plett J.M."/>
            <person name="Magnuson J."/>
            <person name="Spatafora J.W."/>
            <person name="Nagy L.G."/>
            <person name="Henrissat B."/>
            <person name="Grigoriev I.V."/>
            <person name="Yang Z.L."/>
            <person name="Xu J."/>
            <person name="Martin F.M."/>
        </authorList>
    </citation>
    <scope>NUCLEOTIDE SEQUENCE</scope>
    <source>
        <strain evidence="2">KKN 215</strain>
    </source>
</reference>
<evidence type="ECO:0000313" key="2">
    <source>
        <dbReference type="EMBL" id="KAH8086012.1"/>
    </source>
</evidence>
<evidence type="ECO:0000256" key="1">
    <source>
        <dbReference type="SAM" id="MobiDB-lite"/>
    </source>
</evidence>
<dbReference type="AlphaFoldDB" id="A0A8K0UGT0"/>
<keyword evidence="3" id="KW-1185">Reference proteome</keyword>
<comment type="caution">
    <text evidence="2">The sequence shown here is derived from an EMBL/GenBank/DDBJ whole genome shotgun (WGS) entry which is preliminary data.</text>
</comment>
<feature type="region of interest" description="Disordered" evidence="1">
    <location>
        <begin position="229"/>
        <end position="251"/>
    </location>
</feature>
<gene>
    <name evidence="2" type="ORF">BXZ70DRAFT_956854</name>
</gene>
<evidence type="ECO:0000313" key="3">
    <source>
        <dbReference type="Proteomes" id="UP000813824"/>
    </source>
</evidence>
<dbReference type="OrthoDB" id="2756215at2759"/>
<protein>
    <submittedName>
        <fullName evidence="2">Uncharacterized protein</fullName>
    </submittedName>
</protein>
<feature type="compositionally biased region" description="Acidic residues" evidence="1">
    <location>
        <begin position="229"/>
        <end position="238"/>
    </location>
</feature>
<dbReference type="Proteomes" id="UP000813824">
    <property type="component" value="Unassembled WGS sequence"/>
</dbReference>
<sequence>MAPKPPPLLYHVPKPKQPTLLHRVRTQCTTFISKLRPNRSTSEPAADQNTRSLRTLYLSPETRQRTREHTRHMFQTTHRLNLSLSQMRNPFTPPQTPRTPSRRLYSPLDDDESVRRPKRPVAALLSPWSPSEQDYPYADSGRVPLIRSHNREPATPPPMHPPPRVYVPETPLRGGFGVDKEDTWDKIGSDPFGDPKRVVESEDVVRKLRQRQKELEAELREQGVFIVGEEDDWDDDSDTGSLYSIPSTVAK</sequence>
<name>A0A8K0UGT0_9AGAR</name>
<feature type="compositionally biased region" description="Polar residues" evidence="1">
    <location>
        <begin position="239"/>
        <end position="251"/>
    </location>
</feature>
<dbReference type="EMBL" id="JAEVFJ010000043">
    <property type="protein sequence ID" value="KAH8086012.1"/>
    <property type="molecule type" value="Genomic_DNA"/>
</dbReference>
<organism evidence="2 3">
    <name type="scientific">Cristinia sonorae</name>
    <dbReference type="NCBI Taxonomy" id="1940300"/>
    <lineage>
        <taxon>Eukaryota</taxon>
        <taxon>Fungi</taxon>
        <taxon>Dikarya</taxon>
        <taxon>Basidiomycota</taxon>
        <taxon>Agaricomycotina</taxon>
        <taxon>Agaricomycetes</taxon>
        <taxon>Agaricomycetidae</taxon>
        <taxon>Agaricales</taxon>
        <taxon>Pleurotineae</taxon>
        <taxon>Stephanosporaceae</taxon>
        <taxon>Cristinia</taxon>
    </lineage>
</organism>
<proteinExistence type="predicted"/>